<dbReference type="PANTHER" id="PTHR43346">
    <property type="entry name" value="LIGAND BINDING DOMAIN PROTEIN, PUTATIVE (AFU_ORTHOLOGUE AFUA_6G14370)-RELATED"/>
    <property type="match status" value="1"/>
</dbReference>
<dbReference type="SUPFAM" id="SSF51182">
    <property type="entry name" value="RmlC-like cupins"/>
    <property type="match status" value="1"/>
</dbReference>
<dbReference type="CDD" id="cd20281">
    <property type="entry name" value="cupin_QDO_C"/>
    <property type="match status" value="1"/>
</dbReference>
<dbReference type="Gene3D" id="2.60.120.10">
    <property type="entry name" value="Jelly Rolls"/>
    <property type="match status" value="2"/>
</dbReference>
<evidence type="ECO:0000313" key="3">
    <source>
        <dbReference type="Proteomes" id="UP000024376"/>
    </source>
</evidence>
<keyword evidence="1" id="KW-0732">Signal</keyword>
<sequence length="383" mass="42466">MKPSPLFLTLSPLFLALTSSSSPSTPSPPSPLVVDTAPSHLRPYILPRYAGHAIKLTTSGQIIRFSITANSSAGAFSLVQHAGKATGWTSARPHTHRRVHEHFFCTKGRVELWTKKNATGAVDEARVLTQGDFGTAPPGTIHTFQHIDPDSQLTHIYNPGGFEELFQVFSLGDFESPHGAPYELVEEDQRPFGDATPEQEAQLNSLDLWIAKADVYVPRRDFVNGTAGDARLNWHDGNNSLSSDPMDPYYIAKDYGPKYLLNSEDGYKVIQPLLTASQTPFRNLTVGTITLSPRRKGEKANVVRLENHFAIQMDEGQLALTIQGYERELLLQGDVAFIPAGTRFEYYATVPFTKFLYVNAGERGYADELLERAVPWNFPVYPA</sequence>
<dbReference type="AlphaFoldDB" id="A0A024SNC1"/>
<reference evidence="3" key="1">
    <citation type="journal article" date="2013" name="Ind. Biotechnol.">
        <title>Comparative genomics analysis of Trichoderma reesei strains.</title>
        <authorList>
            <person name="Koike H."/>
            <person name="Aerts A."/>
            <person name="LaButti K."/>
            <person name="Grigoriev I.V."/>
            <person name="Baker S.E."/>
        </authorList>
    </citation>
    <scope>NUCLEOTIDE SEQUENCE [LARGE SCALE GENOMIC DNA]</scope>
    <source>
        <strain evidence="3">ATCC 56765 / BCRC 32924 / NRRL 11460 / Rut C-30</strain>
    </source>
</reference>
<dbReference type="EMBL" id="KI911139">
    <property type="protein sequence ID" value="ETS06791.1"/>
    <property type="molecule type" value="Genomic_DNA"/>
</dbReference>
<organism evidence="2 3">
    <name type="scientific">Hypocrea jecorina (strain ATCC 56765 / BCRC 32924 / NRRL 11460 / Rut C-30)</name>
    <name type="common">Trichoderma reesei</name>
    <dbReference type="NCBI Taxonomy" id="1344414"/>
    <lineage>
        <taxon>Eukaryota</taxon>
        <taxon>Fungi</taxon>
        <taxon>Dikarya</taxon>
        <taxon>Ascomycota</taxon>
        <taxon>Pezizomycotina</taxon>
        <taxon>Sordariomycetes</taxon>
        <taxon>Hypocreomycetidae</taxon>
        <taxon>Hypocreales</taxon>
        <taxon>Hypocreaceae</taxon>
        <taxon>Trichoderma</taxon>
    </lineage>
</organism>
<dbReference type="Proteomes" id="UP000024376">
    <property type="component" value="Unassembled WGS sequence"/>
</dbReference>
<dbReference type="InterPro" id="IPR014710">
    <property type="entry name" value="RmlC-like_jellyroll"/>
</dbReference>
<feature type="chain" id="PRO_5001534497" evidence="1">
    <location>
        <begin position="21"/>
        <end position="383"/>
    </location>
</feature>
<dbReference type="OrthoDB" id="5370773at2759"/>
<dbReference type="CDD" id="cd02215">
    <property type="entry name" value="cupin_QDO_N_C"/>
    <property type="match status" value="1"/>
</dbReference>
<evidence type="ECO:0000256" key="1">
    <source>
        <dbReference type="SAM" id="SignalP"/>
    </source>
</evidence>
<dbReference type="InterPro" id="IPR052538">
    <property type="entry name" value="Flavonoid_dioxygenase-like"/>
</dbReference>
<dbReference type="KEGG" id="trr:M419DRAFT_69337"/>
<name>A0A024SNC1_HYPJR</name>
<feature type="signal peptide" evidence="1">
    <location>
        <begin position="1"/>
        <end position="20"/>
    </location>
</feature>
<dbReference type="InterPro" id="IPR011051">
    <property type="entry name" value="RmlC_Cupin_sf"/>
</dbReference>
<protein>
    <submittedName>
        <fullName evidence="2">RmlC-like cupin</fullName>
    </submittedName>
</protein>
<accession>A0A024SNC1</accession>
<evidence type="ECO:0000313" key="2">
    <source>
        <dbReference type="EMBL" id="ETS06791.1"/>
    </source>
</evidence>
<proteinExistence type="predicted"/>
<dbReference type="PANTHER" id="PTHR43346:SF1">
    <property type="entry name" value="QUERCETIN 2,3-DIOXYGENASE-RELATED"/>
    <property type="match status" value="1"/>
</dbReference>
<dbReference type="HOGENOM" id="CLU_060566_0_0_1"/>
<gene>
    <name evidence="2" type="ORF">M419DRAFT_69337</name>
</gene>